<dbReference type="PANTHER" id="PTHR46732:SF8">
    <property type="entry name" value="ATP-DEPENDENT PROTEASE LA (LON) DOMAIN PROTEIN"/>
    <property type="match status" value="1"/>
</dbReference>
<gene>
    <name evidence="2" type="ORF">AVDCRST_MAG64-3546</name>
</gene>
<proteinExistence type="predicted"/>
<dbReference type="AlphaFoldDB" id="A0A6J4Q8X4"/>
<dbReference type="InterPro" id="IPR003111">
    <property type="entry name" value="Lon_prtase_N"/>
</dbReference>
<dbReference type="Gene3D" id="2.30.130.40">
    <property type="entry name" value="LON domain-like"/>
    <property type="match status" value="1"/>
</dbReference>
<dbReference type="SMART" id="SM00464">
    <property type="entry name" value="LON"/>
    <property type="match status" value="1"/>
</dbReference>
<evidence type="ECO:0000313" key="2">
    <source>
        <dbReference type="EMBL" id="CAA9431203.1"/>
    </source>
</evidence>
<organism evidence="2">
    <name type="scientific">uncultured Phycisphaerae bacterium</name>
    <dbReference type="NCBI Taxonomy" id="904963"/>
    <lineage>
        <taxon>Bacteria</taxon>
        <taxon>Pseudomonadati</taxon>
        <taxon>Planctomycetota</taxon>
        <taxon>Phycisphaerae</taxon>
        <taxon>environmental samples</taxon>
    </lineage>
</organism>
<name>A0A6J4Q8X4_9BACT</name>
<dbReference type="SUPFAM" id="SSF88697">
    <property type="entry name" value="PUA domain-like"/>
    <property type="match status" value="1"/>
</dbReference>
<dbReference type="InterPro" id="IPR046336">
    <property type="entry name" value="Lon_prtase_N_sf"/>
</dbReference>
<dbReference type="PANTHER" id="PTHR46732">
    <property type="entry name" value="ATP-DEPENDENT PROTEASE LA (LON) DOMAIN PROTEIN"/>
    <property type="match status" value="1"/>
</dbReference>
<reference evidence="2" key="1">
    <citation type="submission" date="2020-02" db="EMBL/GenBank/DDBJ databases">
        <authorList>
            <person name="Meier V. D."/>
        </authorList>
    </citation>
    <scope>NUCLEOTIDE SEQUENCE</scope>
    <source>
        <strain evidence="2">AVDCRST_MAG64</strain>
    </source>
</reference>
<feature type="domain" description="Lon N-terminal" evidence="1">
    <location>
        <begin position="11"/>
        <end position="208"/>
    </location>
</feature>
<dbReference type="Pfam" id="PF02190">
    <property type="entry name" value="LON_substr_bdg"/>
    <property type="match status" value="1"/>
</dbReference>
<dbReference type="EMBL" id="CADCUQ010000806">
    <property type="protein sequence ID" value="CAA9431203.1"/>
    <property type="molecule type" value="Genomic_DNA"/>
</dbReference>
<sequence length="224" mass="24619">MGHDLNPFSAVPLFPLPNVVLFPRAVLPLHVFEERYKVMTADALRGDRQVAMALLRPGWEREYHHRPAIEPAVCIGTILTHEKLPDGKYNFLLQGHTRARVVRESAGGGGKPYRLAALEPVAEAAVTDAELQPERQRLAKMFDRGRLAAMPTATQFREILAGPLPTSDVVDLVAFNLLEDVPLKQSLLADGDVRGRIARTIDALADLHPPVASSYLRVSNPSAN</sequence>
<accession>A0A6J4Q8X4</accession>
<evidence type="ECO:0000259" key="1">
    <source>
        <dbReference type="PROSITE" id="PS51787"/>
    </source>
</evidence>
<protein>
    <recommendedName>
        <fullName evidence="1">Lon N-terminal domain-containing protein</fullName>
    </recommendedName>
</protein>
<dbReference type="PROSITE" id="PS51787">
    <property type="entry name" value="LON_N"/>
    <property type="match status" value="1"/>
</dbReference>
<dbReference type="InterPro" id="IPR015947">
    <property type="entry name" value="PUA-like_sf"/>
</dbReference>